<accession>A0A917JHP7</accession>
<dbReference type="Proteomes" id="UP000622610">
    <property type="component" value="Unassembled WGS sequence"/>
</dbReference>
<name>A0A917JHP7_9ENTE</name>
<comment type="caution">
    <text evidence="2">The sequence shown here is derived from an EMBL/GenBank/DDBJ whole genome shotgun (WGS) entry which is preliminary data.</text>
</comment>
<feature type="domain" description="Glycoside hydrolase 123 catalytic" evidence="1">
    <location>
        <begin position="168"/>
        <end position="487"/>
    </location>
</feature>
<organism evidence="2 3">
    <name type="scientific">Enterococcus alcedinis</name>
    <dbReference type="NCBI Taxonomy" id="1274384"/>
    <lineage>
        <taxon>Bacteria</taxon>
        <taxon>Bacillati</taxon>
        <taxon>Bacillota</taxon>
        <taxon>Bacilli</taxon>
        <taxon>Lactobacillales</taxon>
        <taxon>Enterococcaceae</taxon>
        <taxon>Enterococcus</taxon>
    </lineage>
</organism>
<protein>
    <recommendedName>
        <fullName evidence="1">Glycoside hydrolase 123 catalytic domain-containing protein</fullName>
    </recommendedName>
</protein>
<reference evidence="2" key="1">
    <citation type="journal article" date="2014" name="Int. J. Syst. Evol. Microbiol.">
        <title>Complete genome sequence of Corynebacterium casei LMG S-19264T (=DSM 44701T), isolated from a smear-ripened cheese.</title>
        <authorList>
            <consortium name="US DOE Joint Genome Institute (JGI-PGF)"/>
            <person name="Walter F."/>
            <person name="Albersmeier A."/>
            <person name="Kalinowski J."/>
            <person name="Ruckert C."/>
        </authorList>
    </citation>
    <scope>NUCLEOTIDE SEQUENCE</scope>
    <source>
        <strain evidence="2">CCM 8433</strain>
    </source>
</reference>
<dbReference type="Pfam" id="PF13320">
    <property type="entry name" value="GH123_cat"/>
    <property type="match status" value="1"/>
</dbReference>
<dbReference type="EMBL" id="BMDT01000008">
    <property type="protein sequence ID" value="GGI66087.1"/>
    <property type="molecule type" value="Genomic_DNA"/>
</dbReference>
<dbReference type="InterPro" id="IPR025150">
    <property type="entry name" value="GH123_cat"/>
</dbReference>
<evidence type="ECO:0000259" key="1">
    <source>
        <dbReference type="Pfam" id="PF13320"/>
    </source>
</evidence>
<evidence type="ECO:0000313" key="2">
    <source>
        <dbReference type="EMBL" id="GGI66087.1"/>
    </source>
</evidence>
<keyword evidence="3" id="KW-1185">Reference proteome</keyword>
<dbReference type="AlphaFoldDB" id="A0A917JHP7"/>
<reference evidence="2" key="2">
    <citation type="submission" date="2020-09" db="EMBL/GenBank/DDBJ databases">
        <authorList>
            <person name="Sun Q."/>
            <person name="Sedlacek I."/>
        </authorList>
    </citation>
    <scope>NUCLEOTIDE SEQUENCE</scope>
    <source>
        <strain evidence="2">CCM 8433</strain>
    </source>
</reference>
<evidence type="ECO:0000313" key="3">
    <source>
        <dbReference type="Proteomes" id="UP000622610"/>
    </source>
</evidence>
<proteinExistence type="predicted"/>
<sequence length="561" mass="65303">MQNKRGKKNMAFNWVTLKEEMRKDAEFRIEKTKEKQILWQNEKTYHYFAATFEELNAIVCRVEGFSKCEYQMYQVEATTAHIGRGSEWGVIPAFPTEQYLDVLKPYDDQEQVTTRQLFCFEVRSAVVGEHQGELQLWINGRLEESLVLELDVVVQQLSQEEPFGLELWQYPFAVARYYGIEEQDYFKATHLAKIKESLVRYRQAGGDVIVTAILHDPWNHQTYDAYPSLIKWQQTATGFTFDFSWFDQYVALNLDVGITKKIKCFSMLPWEDKIYYWNQQGELQQEQYPVGSSEWQTIWGQFLTAFVAHIETKGWFEKTYIAIDERPAETLQHVIALLEQYPSSSGERLKLSCAMDYQNFDETLLDQIADVSIGQSHLGSREIFQRLCASRRQKGLFTSIYNCVGDYPSLFLYSSPYETQWVLWNAVSYGSDGFLRWALDAWVEAPLENASHWYWESGDPFLIYPHEPGEKEAYLSIRYQKLLEVMTQICQYKQLKAQEPASVAELDDYLSTLFFPESIENPYGARIAKENTSHEAIRLAMETIKQLLNEATIAVVGGLLK</sequence>
<gene>
    <name evidence="2" type="ORF">GCM10011482_17410</name>
</gene>